<dbReference type="Proteomes" id="UP000760860">
    <property type="component" value="Unassembled WGS sequence"/>
</dbReference>
<keyword evidence="7" id="KW-1185">Reference proteome</keyword>
<dbReference type="EMBL" id="RCMG01000901">
    <property type="protein sequence ID" value="KAG2842909.1"/>
    <property type="molecule type" value="Genomic_DNA"/>
</dbReference>
<dbReference type="EMBL" id="RCMI01000917">
    <property type="protein sequence ID" value="KAG2894424.1"/>
    <property type="molecule type" value="Genomic_DNA"/>
</dbReference>
<dbReference type="Proteomes" id="UP000774804">
    <property type="component" value="Unassembled WGS sequence"/>
</dbReference>
<dbReference type="EMBL" id="RCMK01001797">
    <property type="protein sequence ID" value="KAG2888324.1"/>
    <property type="molecule type" value="Genomic_DNA"/>
</dbReference>
<gene>
    <name evidence="6" type="ORF">PC110_g22804</name>
    <name evidence="1" type="ORF">PC113_g18717</name>
    <name evidence="3" type="ORF">PC115_g18146</name>
    <name evidence="2" type="ORF">PC117_g24936</name>
    <name evidence="4" type="ORF">PC118_g23096</name>
    <name evidence="5" type="ORF">PC129_g22666</name>
</gene>
<dbReference type="EMBL" id="RCMV01002184">
    <property type="protein sequence ID" value="KAG3203975.1"/>
    <property type="molecule type" value="Genomic_DNA"/>
</dbReference>
<evidence type="ECO:0000313" key="1">
    <source>
        <dbReference type="EMBL" id="KAG2842909.1"/>
    </source>
</evidence>
<evidence type="ECO:0008006" key="8">
    <source>
        <dbReference type="Google" id="ProtNLM"/>
    </source>
</evidence>
<dbReference type="AlphaFoldDB" id="A0A329R8I9"/>
<dbReference type="EMBL" id="MJFZ01002425">
    <property type="protein sequence ID" value="RAW20753.1"/>
    <property type="molecule type" value="Genomic_DNA"/>
</dbReference>
<dbReference type="VEuPathDB" id="FungiDB:PC110_g22804"/>
<evidence type="ECO:0000313" key="5">
    <source>
        <dbReference type="EMBL" id="KAG3203975.1"/>
    </source>
</evidence>
<evidence type="ECO:0000313" key="4">
    <source>
        <dbReference type="EMBL" id="KAG2959286.1"/>
    </source>
</evidence>
<reference evidence="5" key="2">
    <citation type="submission" date="2018-05" db="EMBL/GenBank/DDBJ databases">
        <title>Effector identification in a new, highly contiguous assembly of the strawberry crown rot pathogen Phytophthora cactorum.</title>
        <authorList>
            <person name="Armitage A.D."/>
            <person name="Nellist C.F."/>
            <person name="Bates H."/>
            <person name="Vickerstaff R.J."/>
            <person name="Harrison R.J."/>
        </authorList>
    </citation>
    <scope>NUCLEOTIDE SEQUENCE</scope>
    <source>
        <strain evidence="1">15-7</strain>
        <strain evidence="3">4032</strain>
        <strain evidence="2">4040</strain>
        <strain evidence="4">P415</strain>
        <strain evidence="5">P421</strain>
    </source>
</reference>
<reference evidence="6 7" key="1">
    <citation type="submission" date="2018-01" db="EMBL/GenBank/DDBJ databases">
        <title>Draft genome of the strawberry crown rot pathogen Phytophthora cactorum.</title>
        <authorList>
            <person name="Armitage A.D."/>
            <person name="Lysoe E."/>
            <person name="Nellist C.F."/>
            <person name="Harrison R.J."/>
            <person name="Brurberg M.B."/>
        </authorList>
    </citation>
    <scope>NUCLEOTIDE SEQUENCE [LARGE SCALE GENOMIC DNA]</scope>
    <source>
        <strain evidence="6 7">10300</strain>
    </source>
</reference>
<evidence type="ECO:0000313" key="2">
    <source>
        <dbReference type="EMBL" id="KAG2888324.1"/>
    </source>
</evidence>
<dbReference type="OrthoDB" id="98182at2759"/>
<protein>
    <recommendedName>
        <fullName evidence="8">Retrotransposon gag domain-containing protein</fullName>
    </recommendedName>
</protein>
<comment type="caution">
    <text evidence="6">The sequence shown here is derived from an EMBL/GenBank/DDBJ whole genome shotgun (WGS) entry which is preliminary data.</text>
</comment>
<name>A0A329R8I9_9STRA</name>
<dbReference type="Proteomes" id="UP000736787">
    <property type="component" value="Unassembled WGS sequence"/>
</dbReference>
<evidence type="ECO:0000313" key="7">
    <source>
        <dbReference type="Proteomes" id="UP000251314"/>
    </source>
</evidence>
<dbReference type="Proteomes" id="UP000251314">
    <property type="component" value="Unassembled WGS sequence"/>
</dbReference>
<dbReference type="EMBL" id="RCML01002032">
    <property type="protein sequence ID" value="KAG2959286.1"/>
    <property type="molecule type" value="Genomic_DNA"/>
</dbReference>
<evidence type="ECO:0000313" key="6">
    <source>
        <dbReference type="EMBL" id="RAW20753.1"/>
    </source>
</evidence>
<organism evidence="6 7">
    <name type="scientific">Phytophthora cactorum</name>
    <dbReference type="NCBI Taxonomy" id="29920"/>
    <lineage>
        <taxon>Eukaryota</taxon>
        <taxon>Sar</taxon>
        <taxon>Stramenopiles</taxon>
        <taxon>Oomycota</taxon>
        <taxon>Peronosporomycetes</taxon>
        <taxon>Peronosporales</taxon>
        <taxon>Peronosporaceae</taxon>
        <taxon>Phytophthora</taxon>
    </lineage>
</organism>
<accession>A0A329R8I9</accession>
<dbReference type="Proteomes" id="UP000697107">
    <property type="component" value="Unassembled WGS sequence"/>
</dbReference>
<evidence type="ECO:0000313" key="3">
    <source>
        <dbReference type="EMBL" id="KAG2894424.1"/>
    </source>
</evidence>
<proteinExistence type="predicted"/>
<dbReference type="Proteomes" id="UP000735874">
    <property type="component" value="Unassembled WGS sequence"/>
</dbReference>
<sequence>MKKWSDEQKAANLEVLVERDLATEVAQSLLEAKKETGSFESFYTQVGLLSVPSDFAEDLDNELWNMRKNTKETVSQFAARMRENARLLAEFPEDSEEIPEVQQMRYAMLEIPREL</sequence>